<evidence type="ECO:0000313" key="1">
    <source>
        <dbReference type="EMBL" id="CAB4669815.1"/>
    </source>
</evidence>
<proteinExistence type="predicted"/>
<reference evidence="1" key="1">
    <citation type="submission" date="2020-05" db="EMBL/GenBank/DDBJ databases">
        <authorList>
            <person name="Chiriac C."/>
            <person name="Salcher M."/>
            <person name="Ghai R."/>
            <person name="Kavagutti S V."/>
        </authorList>
    </citation>
    <scope>NUCLEOTIDE SEQUENCE</scope>
</reference>
<accession>A0A6J6MAR0</accession>
<name>A0A6J6MAR0_9ZZZZ</name>
<sequence>MEMLLARHGGIPKIIELFGNITSTNDFFASFRQVYGFSVAAFEKRADIYAQHIRAVTLLGP</sequence>
<organism evidence="1">
    <name type="scientific">freshwater metagenome</name>
    <dbReference type="NCBI Taxonomy" id="449393"/>
    <lineage>
        <taxon>unclassified sequences</taxon>
        <taxon>metagenomes</taxon>
        <taxon>ecological metagenomes</taxon>
    </lineage>
</organism>
<dbReference type="EMBL" id="CAEZWE010000145">
    <property type="protein sequence ID" value="CAB4669815.1"/>
    <property type="molecule type" value="Genomic_DNA"/>
</dbReference>
<gene>
    <name evidence="1" type="ORF">UFOPK2169_01899</name>
</gene>
<dbReference type="AlphaFoldDB" id="A0A6J6MAR0"/>
<protein>
    <submittedName>
        <fullName evidence="1">Unannotated protein</fullName>
    </submittedName>
</protein>